<dbReference type="SUPFAM" id="SSF46894">
    <property type="entry name" value="C-terminal effector domain of the bipartite response regulators"/>
    <property type="match status" value="1"/>
</dbReference>
<dbReference type="AlphaFoldDB" id="A0A2P7QZ55"/>
<evidence type="ECO:0000256" key="2">
    <source>
        <dbReference type="ARBA" id="ARBA00023125"/>
    </source>
</evidence>
<dbReference type="GO" id="GO:0006355">
    <property type="term" value="P:regulation of DNA-templated transcription"/>
    <property type="evidence" value="ECO:0007669"/>
    <property type="project" value="InterPro"/>
</dbReference>
<dbReference type="PRINTS" id="PR00038">
    <property type="entry name" value="HTHLUXR"/>
</dbReference>
<dbReference type="Pfam" id="PF00196">
    <property type="entry name" value="GerE"/>
    <property type="match status" value="1"/>
</dbReference>
<dbReference type="PROSITE" id="PS00622">
    <property type="entry name" value="HTH_LUXR_1"/>
    <property type="match status" value="1"/>
</dbReference>
<evidence type="ECO:0000256" key="1">
    <source>
        <dbReference type="ARBA" id="ARBA00023015"/>
    </source>
</evidence>
<comment type="caution">
    <text evidence="5">The sequence shown here is derived from an EMBL/GenBank/DDBJ whole genome shotgun (WGS) entry which is preliminary data.</text>
</comment>
<dbReference type="PANTHER" id="PTHR43214">
    <property type="entry name" value="TWO-COMPONENT RESPONSE REGULATOR"/>
    <property type="match status" value="1"/>
</dbReference>
<evidence type="ECO:0000313" key="5">
    <source>
        <dbReference type="EMBL" id="PSJ43252.1"/>
    </source>
</evidence>
<dbReference type="EMBL" id="PXYI01000001">
    <property type="protein sequence ID" value="PSJ43252.1"/>
    <property type="molecule type" value="Genomic_DNA"/>
</dbReference>
<dbReference type="CDD" id="cd06170">
    <property type="entry name" value="LuxR_C_like"/>
    <property type="match status" value="1"/>
</dbReference>
<reference evidence="5 6" key="1">
    <citation type="submission" date="2018-03" db="EMBL/GenBank/DDBJ databases">
        <title>The draft genome of Sphingosinicella sp. GL-C-18.</title>
        <authorList>
            <person name="Liu L."/>
            <person name="Li L."/>
            <person name="Liang L."/>
            <person name="Zhang X."/>
            <person name="Wang T."/>
        </authorList>
    </citation>
    <scope>NUCLEOTIDE SEQUENCE [LARGE SCALE GENOMIC DNA]</scope>
    <source>
        <strain evidence="5 6">GL-C-18</strain>
    </source>
</reference>
<organism evidence="5 6">
    <name type="scientific">Allosphingosinicella deserti</name>
    <dbReference type="NCBI Taxonomy" id="2116704"/>
    <lineage>
        <taxon>Bacteria</taxon>
        <taxon>Pseudomonadati</taxon>
        <taxon>Pseudomonadota</taxon>
        <taxon>Alphaproteobacteria</taxon>
        <taxon>Sphingomonadales</taxon>
        <taxon>Sphingomonadaceae</taxon>
        <taxon>Allosphingosinicella</taxon>
    </lineage>
</organism>
<gene>
    <name evidence="5" type="ORF">C7I55_02420</name>
</gene>
<proteinExistence type="predicted"/>
<protein>
    <recommendedName>
        <fullName evidence="4">HTH luxR-type domain-containing protein</fullName>
    </recommendedName>
</protein>
<evidence type="ECO:0000259" key="4">
    <source>
        <dbReference type="PROSITE" id="PS50043"/>
    </source>
</evidence>
<dbReference type="InterPro" id="IPR039420">
    <property type="entry name" value="WalR-like"/>
</dbReference>
<evidence type="ECO:0000313" key="6">
    <source>
        <dbReference type="Proteomes" id="UP000241167"/>
    </source>
</evidence>
<keyword evidence="6" id="KW-1185">Reference proteome</keyword>
<dbReference type="Gene3D" id="1.10.10.10">
    <property type="entry name" value="Winged helix-like DNA-binding domain superfamily/Winged helix DNA-binding domain"/>
    <property type="match status" value="1"/>
</dbReference>
<name>A0A2P7QZ55_9SPHN</name>
<dbReference type="InterPro" id="IPR036388">
    <property type="entry name" value="WH-like_DNA-bd_sf"/>
</dbReference>
<keyword evidence="2" id="KW-0238">DNA-binding</keyword>
<dbReference type="InterPro" id="IPR016032">
    <property type="entry name" value="Sig_transdc_resp-reg_C-effctor"/>
</dbReference>
<dbReference type="InterPro" id="IPR000792">
    <property type="entry name" value="Tscrpt_reg_LuxR_C"/>
</dbReference>
<keyword evidence="3" id="KW-0804">Transcription</keyword>
<dbReference type="PROSITE" id="PS50043">
    <property type="entry name" value="HTH_LUXR_2"/>
    <property type="match status" value="1"/>
</dbReference>
<dbReference type="Proteomes" id="UP000241167">
    <property type="component" value="Unassembled WGS sequence"/>
</dbReference>
<dbReference type="GO" id="GO:0003677">
    <property type="term" value="F:DNA binding"/>
    <property type="evidence" value="ECO:0007669"/>
    <property type="project" value="UniProtKB-KW"/>
</dbReference>
<keyword evidence="1" id="KW-0805">Transcription regulation</keyword>
<feature type="domain" description="HTH luxR-type" evidence="4">
    <location>
        <begin position="137"/>
        <end position="202"/>
    </location>
</feature>
<evidence type="ECO:0000256" key="3">
    <source>
        <dbReference type="ARBA" id="ARBA00023163"/>
    </source>
</evidence>
<dbReference type="PANTHER" id="PTHR43214:SF41">
    <property type="entry name" value="NITRATE_NITRITE RESPONSE REGULATOR PROTEIN NARP"/>
    <property type="match status" value="1"/>
</dbReference>
<dbReference type="SMART" id="SM00421">
    <property type="entry name" value="HTH_LUXR"/>
    <property type="match status" value="1"/>
</dbReference>
<accession>A0A2P7QZ55</accession>
<sequence>MKTGGNMPDAEPVPVAERPKAESLALRWLALEETARLLVTNTLELLWANGAARCAFDAATDLALRDGVLVTAQRTAQAALARFVEHCGGSVSTLCLPCENGSGHLLLRGRRLGPDPQGGCVGISFHRSVDHVAHFADIETAFQLTRSEERVLQKMLDGMTADEIASDIRLSIETIRSHIRNIYVKVGVTSREGLFARLRAFRI</sequence>